<dbReference type="SMART" id="SM00225">
    <property type="entry name" value="BTB"/>
    <property type="match status" value="1"/>
</dbReference>
<gene>
    <name evidence="4" type="ORF">EB796_010936</name>
</gene>
<dbReference type="PANTHER" id="PTHR23231:SF17">
    <property type="entry name" value="BTB DOMAIN-CONTAINING PROTEIN"/>
    <property type="match status" value="1"/>
</dbReference>
<sequence>MGSYWSSFYSTEKGATTPTDTETNRRGKRANDTDLDTDNLEDPLLYTPQKKKLKSTTDYIYQVLFVNGENSDITITALGKEWKLHKIYLKQCGYFDSMFNGSWREAEASSISLDIPDDNIDVEALSIAFGCLYRDDFTIEPVKVVPVLAAACLLQLDGLMQQCAVIMMDTISMNTVCEYYECSVTYGLTLVTAECFKWFENNIMYKQTKILLKHISSQLLQQLIESPDLFVMQVEMDVYNLLKRWLFLQLVPGWSGSYRKELTKQADAHFKEAVRQEFGRGSSRSYLETKCGRKYKCVFATLRLQHILVDLTSTNTLLKDRLLPKEWLMPYFKAQWMTMLRVEQGEELGPKKEEVEESIFNQQSLRCARVLNRDTEHQWRWIGFNYGVDLVVTYTGRTIILKRNSSSHNRLLSTQSRRYVMFKVTVSCLNDLGQVTYTKTSGVVTTDFEKDGQVLALSVDRKATMPLRVALNLLYITPKLSDSLPNLLNIRLPHTHCGSCRRRRKSVTAIASTSCTDIDGSQCDVTGRADSPAAPSPSSVGSSEGCCLHWRCRL</sequence>
<dbReference type="AlphaFoldDB" id="A0A7J7JXY0"/>
<name>A0A7J7JXY0_BUGNE</name>
<accession>A0A7J7JXY0</accession>
<feature type="compositionally biased region" description="Polar residues" evidence="2">
    <location>
        <begin position="1"/>
        <end position="21"/>
    </location>
</feature>
<evidence type="ECO:0000256" key="2">
    <source>
        <dbReference type="SAM" id="MobiDB-lite"/>
    </source>
</evidence>
<proteinExistence type="predicted"/>
<dbReference type="CDD" id="cd18305">
    <property type="entry name" value="BTB_POZ_GCL"/>
    <property type="match status" value="1"/>
</dbReference>
<dbReference type="Proteomes" id="UP000593567">
    <property type="component" value="Unassembled WGS sequence"/>
</dbReference>
<comment type="caution">
    <text evidence="4">The sequence shown here is derived from an EMBL/GenBank/DDBJ whole genome shotgun (WGS) entry which is preliminary data.</text>
</comment>
<dbReference type="EMBL" id="VXIV02001674">
    <property type="protein sequence ID" value="KAF6030755.1"/>
    <property type="molecule type" value="Genomic_DNA"/>
</dbReference>
<dbReference type="SUPFAM" id="SSF54695">
    <property type="entry name" value="POZ domain"/>
    <property type="match status" value="1"/>
</dbReference>
<dbReference type="OrthoDB" id="6359943at2759"/>
<evidence type="ECO:0000313" key="4">
    <source>
        <dbReference type="EMBL" id="KAF6030755.1"/>
    </source>
</evidence>
<feature type="region of interest" description="Disordered" evidence="2">
    <location>
        <begin position="1"/>
        <end position="41"/>
    </location>
</feature>
<evidence type="ECO:0000256" key="1">
    <source>
        <dbReference type="ARBA" id="ARBA00022473"/>
    </source>
</evidence>
<dbReference type="PROSITE" id="PS50097">
    <property type="entry name" value="BTB"/>
    <property type="match status" value="1"/>
</dbReference>
<dbReference type="InterPro" id="IPR011333">
    <property type="entry name" value="SKP1/BTB/POZ_sf"/>
</dbReference>
<feature type="compositionally biased region" description="Basic and acidic residues" evidence="2">
    <location>
        <begin position="22"/>
        <end position="32"/>
    </location>
</feature>
<dbReference type="Gene3D" id="3.30.710.10">
    <property type="entry name" value="Potassium Channel Kv1.1, Chain A"/>
    <property type="match status" value="1"/>
</dbReference>
<keyword evidence="5" id="KW-1185">Reference proteome</keyword>
<keyword evidence="1" id="KW-0217">Developmental protein</keyword>
<dbReference type="GO" id="GO:0007281">
    <property type="term" value="P:germ cell development"/>
    <property type="evidence" value="ECO:0007669"/>
    <property type="project" value="InterPro"/>
</dbReference>
<dbReference type="InterPro" id="IPR043380">
    <property type="entry name" value="Gcl-like"/>
</dbReference>
<dbReference type="InterPro" id="IPR000210">
    <property type="entry name" value="BTB/POZ_dom"/>
</dbReference>
<dbReference type="PANTHER" id="PTHR23231">
    <property type="entry name" value="GERM CELL-LESS PROTEIN"/>
    <property type="match status" value="1"/>
</dbReference>
<feature type="domain" description="BTB" evidence="3">
    <location>
        <begin position="71"/>
        <end position="141"/>
    </location>
</feature>
<evidence type="ECO:0000313" key="5">
    <source>
        <dbReference type="Proteomes" id="UP000593567"/>
    </source>
</evidence>
<dbReference type="CDD" id="cd18495">
    <property type="entry name" value="BACK_GCL"/>
    <property type="match status" value="1"/>
</dbReference>
<dbReference type="Pfam" id="PF00651">
    <property type="entry name" value="BTB"/>
    <property type="match status" value="1"/>
</dbReference>
<organism evidence="4 5">
    <name type="scientific">Bugula neritina</name>
    <name type="common">Brown bryozoan</name>
    <name type="synonym">Sertularia neritina</name>
    <dbReference type="NCBI Taxonomy" id="10212"/>
    <lineage>
        <taxon>Eukaryota</taxon>
        <taxon>Metazoa</taxon>
        <taxon>Spiralia</taxon>
        <taxon>Lophotrochozoa</taxon>
        <taxon>Bryozoa</taxon>
        <taxon>Gymnolaemata</taxon>
        <taxon>Cheilostomatida</taxon>
        <taxon>Flustrina</taxon>
        <taxon>Buguloidea</taxon>
        <taxon>Bugulidae</taxon>
        <taxon>Bugula</taxon>
    </lineage>
</organism>
<evidence type="ECO:0000259" key="3">
    <source>
        <dbReference type="PROSITE" id="PS50097"/>
    </source>
</evidence>
<reference evidence="4" key="1">
    <citation type="submission" date="2020-06" db="EMBL/GenBank/DDBJ databases">
        <title>Draft genome of Bugula neritina, a colonial animal packing powerful symbionts and potential medicines.</title>
        <authorList>
            <person name="Rayko M."/>
        </authorList>
    </citation>
    <scope>NUCLEOTIDE SEQUENCE [LARGE SCALE GENOMIC DNA]</scope>
    <source>
        <strain evidence="4">Kwan_BN1</strain>
    </source>
</reference>
<protein>
    <submittedName>
        <fullName evidence="4">GMCL1</fullName>
    </submittedName>
</protein>